<keyword evidence="4" id="KW-1185">Reference proteome</keyword>
<reference evidence="3 4" key="1">
    <citation type="submission" date="2018-03" db="EMBL/GenBank/DDBJ databases">
        <authorList>
            <person name="Keele B.F."/>
        </authorList>
    </citation>
    <scope>NUCLEOTIDE SEQUENCE [LARGE SCALE GENOMIC DNA]</scope>
    <source>
        <strain evidence="3 4">CECT 8626</strain>
    </source>
</reference>
<feature type="signal peptide" evidence="2">
    <location>
        <begin position="1"/>
        <end position="20"/>
    </location>
</feature>
<dbReference type="Proteomes" id="UP000244924">
    <property type="component" value="Unassembled WGS sequence"/>
</dbReference>
<feature type="compositionally biased region" description="Basic and acidic residues" evidence="1">
    <location>
        <begin position="78"/>
        <end position="90"/>
    </location>
</feature>
<evidence type="ECO:0000256" key="1">
    <source>
        <dbReference type="SAM" id="MobiDB-lite"/>
    </source>
</evidence>
<dbReference type="RefSeq" id="WP_108851169.1">
    <property type="nucleotide sequence ID" value="NZ_OMOQ01000001.1"/>
</dbReference>
<feature type="chain" id="PRO_5015315023" evidence="2">
    <location>
        <begin position="21"/>
        <end position="90"/>
    </location>
</feature>
<dbReference type="EMBL" id="OMOQ01000001">
    <property type="protein sequence ID" value="SPH16642.1"/>
    <property type="molecule type" value="Genomic_DNA"/>
</dbReference>
<proteinExistence type="predicted"/>
<sequence>MIAKQAFSILFIAIAAPAFADGRTQLERSAGVEAGMYSLSELGEIASAEEANDAARLKSFLGGSGHTVSRTQFAPHVDTIEDRGSKGSDR</sequence>
<evidence type="ECO:0000313" key="3">
    <source>
        <dbReference type="EMBL" id="SPH16642.1"/>
    </source>
</evidence>
<evidence type="ECO:0000256" key="2">
    <source>
        <dbReference type="SAM" id="SignalP"/>
    </source>
</evidence>
<organism evidence="3 4">
    <name type="scientific">Albidovulum aquaemixtae</name>
    <dbReference type="NCBI Taxonomy" id="1542388"/>
    <lineage>
        <taxon>Bacteria</taxon>
        <taxon>Pseudomonadati</taxon>
        <taxon>Pseudomonadota</taxon>
        <taxon>Alphaproteobacteria</taxon>
        <taxon>Rhodobacterales</taxon>
        <taxon>Paracoccaceae</taxon>
        <taxon>Albidovulum</taxon>
    </lineage>
</organism>
<gene>
    <name evidence="3" type="ORF">DEA8626_00153</name>
</gene>
<protein>
    <submittedName>
        <fullName evidence="3">Uncharacterized protein</fullName>
    </submittedName>
</protein>
<dbReference type="AlphaFoldDB" id="A0A2R8B267"/>
<evidence type="ECO:0000313" key="4">
    <source>
        <dbReference type="Proteomes" id="UP000244924"/>
    </source>
</evidence>
<feature type="region of interest" description="Disordered" evidence="1">
    <location>
        <begin position="71"/>
        <end position="90"/>
    </location>
</feature>
<keyword evidence="2" id="KW-0732">Signal</keyword>
<accession>A0A2R8B267</accession>
<name>A0A2R8B267_9RHOB</name>
<dbReference type="OrthoDB" id="7871371at2"/>